<feature type="transmembrane region" description="Helical" evidence="1">
    <location>
        <begin position="149"/>
        <end position="172"/>
    </location>
</feature>
<keyword evidence="1" id="KW-0472">Membrane</keyword>
<feature type="transmembrane region" description="Helical" evidence="1">
    <location>
        <begin position="108"/>
        <end position="129"/>
    </location>
</feature>
<evidence type="ECO:0000256" key="1">
    <source>
        <dbReference type="SAM" id="Phobius"/>
    </source>
</evidence>
<reference evidence="2 3" key="1">
    <citation type="journal article" date="2020" name="Antonie Van Leeuwenhoek">
        <title>Rhodopirellula heiligendammensis sp. nov., Rhodopirellula pilleata sp. nov., and Rhodopirellula solitaria sp. nov. isolated from natural or artificial marine surfaces in Northern Germany and California, USA, and emended description of the genus Rhodopirellula.</title>
        <authorList>
            <person name="Kallscheuer N."/>
            <person name="Wiegand S."/>
            <person name="Jogler M."/>
            <person name="Boedeker C."/>
            <person name="Peeters S.H."/>
            <person name="Rast P."/>
            <person name="Heuer A."/>
            <person name="Jetten M.S.M."/>
            <person name="Rohde M."/>
            <person name="Jogler C."/>
        </authorList>
    </citation>
    <scope>NUCLEOTIDE SEQUENCE [LARGE SCALE GENOMIC DNA]</scope>
    <source>
        <strain evidence="2 3">Poly21</strain>
    </source>
</reference>
<protein>
    <submittedName>
        <fullName evidence="2">Uncharacterized protein</fullName>
    </submittedName>
</protein>
<evidence type="ECO:0000313" key="2">
    <source>
        <dbReference type="EMBL" id="TWU11117.1"/>
    </source>
</evidence>
<sequence length="344" mass="38780">MNNAPYPQTLPQQLRELGERWDAGRLKRVYTTPIGRFVLCWMALVVLLQIGAEILKNATARGWISGTGWGWALPTMLYEWRYAAAQVGAVALVVWFQCRWPQRHRWGWFVGFTLGYVVFLRIVGMLGTYRSMQMSWTNLWPFVVQLFEIGLLTFFVRAGNVVIRIFLVGCSVNYIASDDSESASHPLPTHNSWSLGGMFLVVLGAAGFLAILRPTKELWAPSELFGSDPAMMAFWWIGVFLELLIVWVLAYAVAAQRVRGQPWILPAALVFAVAIPRLAGWIVWQISPPSGLAPHHWYFVYLGIDTIGAIFTIALLAWFFVACERSGLRLAMWIRGSDDAIPTP</sequence>
<proteinExistence type="predicted"/>
<dbReference type="AlphaFoldDB" id="A0A5C6BHG4"/>
<gene>
    <name evidence="2" type="ORF">Poly21_50240</name>
</gene>
<keyword evidence="1" id="KW-1133">Transmembrane helix</keyword>
<feature type="transmembrane region" description="Helical" evidence="1">
    <location>
        <begin position="193"/>
        <end position="212"/>
    </location>
</feature>
<feature type="transmembrane region" description="Helical" evidence="1">
    <location>
        <begin position="34"/>
        <end position="52"/>
    </location>
</feature>
<keyword evidence="3" id="KW-1185">Reference proteome</keyword>
<evidence type="ECO:0000313" key="3">
    <source>
        <dbReference type="Proteomes" id="UP000319908"/>
    </source>
</evidence>
<keyword evidence="1" id="KW-0812">Transmembrane</keyword>
<dbReference type="RefSeq" id="WP_146409425.1">
    <property type="nucleotide sequence ID" value="NZ_SJPU01000003.1"/>
</dbReference>
<dbReference type="Proteomes" id="UP000319908">
    <property type="component" value="Unassembled WGS sequence"/>
</dbReference>
<feature type="transmembrane region" description="Helical" evidence="1">
    <location>
        <begin position="80"/>
        <end position="96"/>
    </location>
</feature>
<organism evidence="2 3">
    <name type="scientific">Allorhodopirellula heiligendammensis</name>
    <dbReference type="NCBI Taxonomy" id="2714739"/>
    <lineage>
        <taxon>Bacteria</taxon>
        <taxon>Pseudomonadati</taxon>
        <taxon>Planctomycetota</taxon>
        <taxon>Planctomycetia</taxon>
        <taxon>Pirellulales</taxon>
        <taxon>Pirellulaceae</taxon>
        <taxon>Allorhodopirellula</taxon>
    </lineage>
</organism>
<accession>A0A5C6BHG4</accession>
<comment type="caution">
    <text evidence="2">The sequence shown here is derived from an EMBL/GenBank/DDBJ whole genome shotgun (WGS) entry which is preliminary data.</text>
</comment>
<feature type="transmembrane region" description="Helical" evidence="1">
    <location>
        <begin position="263"/>
        <end position="286"/>
    </location>
</feature>
<feature type="transmembrane region" description="Helical" evidence="1">
    <location>
        <begin position="298"/>
        <end position="322"/>
    </location>
</feature>
<name>A0A5C6BHG4_9BACT</name>
<dbReference type="EMBL" id="SJPU01000003">
    <property type="protein sequence ID" value="TWU11117.1"/>
    <property type="molecule type" value="Genomic_DNA"/>
</dbReference>
<feature type="transmembrane region" description="Helical" evidence="1">
    <location>
        <begin position="232"/>
        <end position="254"/>
    </location>
</feature>